<dbReference type="AlphaFoldDB" id="A0AAE8MPN4"/>
<feature type="region of interest" description="Disordered" evidence="1">
    <location>
        <begin position="1"/>
        <end position="21"/>
    </location>
</feature>
<feature type="region of interest" description="Disordered" evidence="1">
    <location>
        <begin position="44"/>
        <end position="67"/>
    </location>
</feature>
<evidence type="ECO:0000256" key="1">
    <source>
        <dbReference type="SAM" id="MobiDB-lite"/>
    </source>
</evidence>
<dbReference type="Proteomes" id="UP001187734">
    <property type="component" value="Unassembled WGS sequence"/>
</dbReference>
<protein>
    <submittedName>
        <fullName evidence="2">Uncharacterized protein</fullName>
    </submittedName>
</protein>
<reference evidence="2" key="1">
    <citation type="submission" date="2018-03" db="EMBL/GenBank/DDBJ databases">
        <authorList>
            <person name="Guldener U."/>
        </authorList>
    </citation>
    <scope>NUCLEOTIDE SEQUENCE</scope>
</reference>
<dbReference type="EMBL" id="ONZP01001168">
    <property type="protein sequence ID" value="SPJ93290.1"/>
    <property type="molecule type" value="Genomic_DNA"/>
</dbReference>
<name>A0AAE8MPN4_9HYPO</name>
<keyword evidence="3" id="KW-1185">Reference proteome</keyword>
<sequence length="67" mass="6911">MHRKLWRPASASGAASTSQTGSLAYRAPQSLSFCGGGADGIRGPAPRFSEIISPSAQPRAQPTLDLA</sequence>
<organism evidence="2 3">
    <name type="scientific">Fusarium torulosum</name>
    <dbReference type="NCBI Taxonomy" id="33205"/>
    <lineage>
        <taxon>Eukaryota</taxon>
        <taxon>Fungi</taxon>
        <taxon>Dikarya</taxon>
        <taxon>Ascomycota</taxon>
        <taxon>Pezizomycotina</taxon>
        <taxon>Sordariomycetes</taxon>
        <taxon>Hypocreomycetidae</taxon>
        <taxon>Hypocreales</taxon>
        <taxon>Nectriaceae</taxon>
        <taxon>Fusarium</taxon>
    </lineage>
</organism>
<evidence type="ECO:0000313" key="3">
    <source>
        <dbReference type="Proteomes" id="UP001187734"/>
    </source>
</evidence>
<evidence type="ECO:0000313" key="2">
    <source>
        <dbReference type="EMBL" id="SPJ93290.1"/>
    </source>
</evidence>
<proteinExistence type="predicted"/>
<accession>A0AAE8MPN4</accession>
<feature type="compositionally biased region" description="Low complexity" evidence="1">
    <location>
        <begin position="9"/>
        <end position="21"/>
    </location>
</feature>
<gene>
    <name evidence="2" type="ORF">FTOL_13896</name>
</gene>
<comment type="caution">
    <text evidence="2">The sequence shown here is derived from an EMBL/GenBank/DDBJ whole genome shotgun (WGS) entry which is preliminary data.</text>
</comment>